<comment type="caution">
    <text evidence="1">The sequence shown here is derived from an EMBL/GenBank/DDBJ whole genome shotgun (WGS) entry which is preliminary data.</text>
</comment>
<name>A0ACB8T050_9AGAM</name>
<reference evidence="1" key="2">
    <citation type="journal article" date="2022" name="New Phytol.">
        <title>Evolutionary transition to the ectomycorrhizal habit in the genomes of a hyperdiverse lineage of mushroom-forming fungi.</title>
        <authorList>
            <person name="Looney B."/>
            <person name="Miyauchi S."/>
            <person name="Morin E."/>
            <person name="Drula E."/>
            <person name="Courty P.E."/>
            <person name="Kohler A."/>
            <person name="Kuo A."/>
            <person name="LaButti K."/>
            <person name="Pangilinan J."/>
            <person name="Lipzen A."/>
            <person name="Riley R."/>
            <person name="Andreopoulos W."/>
            <person name="He G."/>
            <person name="Johnson J."/>
            <person name="Nolan M."/>
            <person name="Tritt A."/>
            <person name="Barry K.W."/>
            <person name="Grigoriev I.V."/>
            <person name="Nagy L.G."/>
            <person name="Hibbett D."/>
            <person name="Henrissat B."/>
            <person name="Matheny P.B."/>
            <person name="Labbe J."/>
            <person name="Martin F.M."/>
        </authorList>
    </citation>
    <scope>NUCLEOTIDE SEQUENCE</scope>
    <source>
        <strain evidence="1">HHB10654</strain>
    </source>
</reference>
<sequence>MSGFGAPPVIPPEFQIYNSYVEDPKWQRKFTTIWTSFMALAIVLSLPRLFRAIKARRAFTGLFGVWEDLSGKKYIPVTSNKDTPPRRRKGLSGALSTLTSVMLWFPLGVGLDVGQTDTFLIPVIVVSAYILTVLLCITMDSQLISNPNRAGFIALAQLPVVFLFATKNSVLSLLLGPGHGYEKLNYVHRWAGRGMFLGAVVHGSLWIRNHLQYGLPILGAQKETSGVAAFALLCLIVLTSLKPVRVYFFQIFFYLHVLTYVSFFIVVCYHTIYAAPWIFPPLAFYGLDLLMRLLRFRIKDASLEPVAREMTLIRVHDCDGGWEAGQHVRLRVFFEGRVFESHPLTILNAPPATSCLFSTPLTLGARVRGDWTRALHTYARTEHDRLVGMSEKDTGAVDVPVQVMVDGPYGGCSLDLGEYESVFLVAGGAGSTFTLGLLDDIVGRCVKLGRPNGERTRRIEFAWAIRSFGCIEWFTPMLKQIAHTAAGSSVDLHISIFVTCLCNPEAVPEIPNSVVSIVRPSVESLLKEMLTPPTEDVEDLTADLRWVGEGGGVAVCASGPESMTREASNAVAKLSLSHSRRMGGIALHTEVFHV</sequence>
<evidence type="ECO:0000313" key="1">
    <source>
        <dbReference type="EMBL" id="KAI0061356.1"/>
    </source>
</evidence>
<dbReference type="EMBL" id="MU277213">
    <property type="protein sequence ID" value="KAI0061356.1"/>
    <property type="molecule type" value="Genomic_DNA"/>
</dbReference>
<reference evidence="1" key="1">
    <citation type="submission" date="2021-03" db="EMBL/GenBank/DDBJ databases">
        <authorList>
            <consortium name="DOE Joint Genome Institute"/>
            <person name="Ahrendt S."/>
            <person name="Looney B.P."/>
            <person name="Miyauchi S."/>
            <person name="Morin E."/>
            <person name="Drula E."/>
            <person name="Courty P.E."/>
            <person name="Chicoki N."/>
            <person name="Fauchery L."/>
            <person name="Kohler A."/>
            <person name="Kuo A."/>
            <person name="Labutti K."/>
            <person name="Pangilinan J."/>
            <person name="Lipzen A."/>
            <person name="Riley R."/>
            <person name="Andreopoulos W."/>
            <person name="He G."/>
            <person name="Johnson J."/>
            <person name="Barry K.W."/>
            <person name="Grigoriev I.V."/>
            <person name="Nagy L."/>
            <person name="Hibbett D."/>
            <person name="Henrissat B."/>
            <person name="Matheny P.B."/>
            <person name="Labbe J."/>
            <person name="Martin F."/>
        </authorList>
    </citation>
    <scope>NUCLEOTIDE SEQUENCE</scope>
    <source>
        <strain evidence="1">HHB10654</strain>
    </source>
</reference>
<accession>A0ACB8T050</accession>
<proteinExistence type="predicted"/>
<dbReference type="Proteomes" id="UP000814140">
    <property type="component" value="Unassembled WGS sequence"/>
</dbReference>
<evidence type="ECO:0000313" key="2">
    <source>
        <dbReference type="Proteomes" id="UP000814140"/>
    </source>
</evidence>
<gene>
    <name evidence="1" type="ORF">BV25DRAFT_1805674</name>
</gene>
<keyword evidence="2" id="KW-1185">Reference proteome</keyword>
<organism evidence="1 2">
    <name type="scientific">Artomyces pyxidatus</name>
    <dbReference type="NCBI Taxonomy" id="48021"/>
    <lineage>
        <taxon>Eukaryota</taxon>
        <taxon>Fungi</taxon>
        <taxon>Dikarya</taxon>
        <taxon>Basidiomycota</taxon>
        <taxon>Agaricomycotina</taxon>
        <taxon>Agaricomycetes</taxon>
        <taxon>Russulales</taxon>
        <taxon>Auriscalpiaceae</taxon>
        <taxon>Artomyces</taxon>
    </lineage>
</organism>
<protein>
    <submittedName>
        <fullName evidence="1">Iron reductase</fullName>
    </submittedName>
</protein>